<accession>A0A0A1FG93</accession>
<dbReference type="KEGG" id="care:LT85_2729"/>
<dbReference type="EMBL" id="CP009962">
    <property type="protein sequence ID" value="AIY41887.1"/>
    <property type="molecule type" value="Genomic_DNA"/>
</dbReference>
<dbReference type="HOGENOM" id="CLU_033536_7_0_4"/>
<organism evidence="2 3">
    <name type="scientific">Collimonas arenae</name>
    <dbReference type="NCBI Taxonomy" id="279058"/>
    <lineage>
        <taxon>Bacteria</taxon>
        <taxon>Pseudomonadati</taxon>
        <taxon>Pseudomonadota</taxon>
        <taxon>Betaproteobacteria</taxon>
        <taxon>Burkholderiales</taxon>
        <taxon>Oxalobacteraceae</taxon>
        <taxon>Collimonas</taxon>
    </lineage>
</organism>
<dbReference type="SUPFAM" id="SSF53448">
    <property type="entry name" value="Nucleotide-diphospho-sugar transferases"/>
    <property type="match status" value="1"/>
</dbReference>
<dbReference type="GO" id="GO:0016740">
    <property type="term" value="F:transferase activity"/>
    <property type="evidence" value="ECO:0007669"/>
    <property type="project" value="UniProtKB-KW"/>
</dbReference>
<evidence type="ECO:0000313" key="3">
    <source>
        <dbReference type="Proteomes" id="UP000030302"/>
    </source>
</evidence>
<dbReference type="AlphaFoldDB" id="A0A0A1FG93"/>
<dbReference type="STRING" id="279058.LT85_2729"/>
<sequence length="264" mass="28892">MQLTESGVTSNANKFKPCAVIPVYNHEHAIGAVVAAVLARDLPCVLVDDASSASCAAVLDALAAAEPGRIILLRHAVNRGKGGAVLTGVQHAADAGFSHALQIDADGQHCTDDIPRFLQQAAARPQSLIAGCPQYDDSVPSLRLYARYLTHVWVWINTLSLDIKDSMCGFRVYPLPSLIRLVQRKKLGERMNFDIEVLVRLYWDGVSIVNLPTRVAYPTDGISHFRAGPDNLLISRLHATLFFGMLWRAPRLLARRLLPRRGAA</sequence>
<dbReference type="CDD" id="cd04179">
    <property type="entry name" value="DPM_DPG-synthase_like"/>
    <property type="match status" value="1"/>
</dbReference>
<evidence type="ECO:0000259" key="1">
    <source>
        <dbReference type="Pfam" id="PF00535"/>
    </source>
</evidence>
<keyword evidence="3" id="KW-1185">Reference proteome</keyword>
<keyword evidence="2" id="KW-0808">Transferase</keyword>
<dbReference type="GO" id="GO:0006487">
    <property type="term" value="P:protein N-linked glycosylation"/>
    <property type="evidence" value="ECO:0007669"/>
    <property type="project" value="TreeGrafter"/>
</dbReference>
<dbReference type="RefSeq" id="WP_052135163.1">
    <property type="nucleotide sequence ID" value="NZ_CP009962.1"/>
</dbReference>
<dbReference type="PANTHER" id="PTHR10859">
    <property type="entry name" value="GLYCOSYL TRANSFERASE"/>
    <property type="match status" value="1"/>
</dbReference>
<protein>
    <submittedName>
        <fullName evidence="2">Glycosyl transferase</fullName>
    </submittedName>
</protein>
<dbReference type="Gene3D" id="3.90.550.10">
    <property type="entry name" value="Spore Coat Polysaccharide Biosynthesis Protein SpsA, Chain A"/>
    <property type="match status" value="1"/>
</dbReference>
<proteinExistence type="predicted"/>
<name>A0A0A1FG93_9BURK</name>
<dbReference type="PANTHER" id="PTHR10859:SF91">
    <property type="entry name" value="DOLICHYL-PHOSPHATE BETA-GLUCOSYLTRANSFERASE"/>
    <property type="match status" value="1"/>
</dbReference>
<feature type="domain" description="Glycosyltransferase 2-like" evidence="1">
    <location>
        <begin position="19"/>
        <end position="148"/>
    </location>
</feature>
<dbReference type="Pfam" id="PF00535">
    <property type="entry name" value="Glycos_transf_2"/>
    <property type="match status" value="1"/>
</dbReference>
<dbReference type="InterPro" id="IPR001173">
    <property type="entry name" value="Glyco_trans_2-like"/>
</dbReference>
<evidence type="ECO:0000313" key="2">
    <source>
        <dbReference type="EMBL" id="AIY41887.1"/>
    </source>
</evidence>
<reference evidence="3" key="1">
    <citation type="journal article" date="2014" name="Soil Biol. Biochem.">
        <title>Structure and function of bacterial communities in ageing soils: Insights from the Mendocino ecological staircase.</title>
        <authorList>
            <person name="Uroz S."/>
            <person name="Tech J.J."/>
            <person name="Sawaya N.A."/>
            <person name="Frey-Klett P."/>
            <person name="Leveau J.H.J."/>
        </authorList>
    </citation>
    <scope>NUCLEOTIDE SEQUENCE [LARGE SCALE GENOMIC DNA]</scope>
    <source>
        <strain evidence="3">Cal35</strain>
    </source>
</reference>
<dbReference type="InterPro" id="IPR029044">
    <property type="entry name" value="Nucleotide-diphossugar_trans"/>
</dbReference>
<dbReference type="Proteomes" id="UP000030302">
    <property type="component" value="Chromosome"/>
</dbReference>
<gene>
    <name evidence="2" type="ORF">LT85_2729</name>
</gene>